<proteinExistence type="predicted"/>
<dbReference type="OrthoDB" id="5275057at2759"/>
<dbReference type="AlphaFoldDB" id="A0A165U2L0"/>
<protein>
    <recommendedName>
        <fullName evidence="3">HNH nuclease domain-containing protein</fullName>
    </recommendedName>
</protein>
<dbReference type="EMBL" id="KV429033">
    <property type="protein sequence ID" value="KZT74307.1"/>
    <property type="molecule type" value="Genomic_DNA"/>
</dbReference>
<reference evidence="1 2" key="1">
    <citation type="journal article" date="2016" name="Mol. Biol. Evol.">
        <title>Comparative Genomics of Early-Diverging Mushroom-Forming Fungi Provides Insights into the Origins of Lignocellulose Decay Capabilities.</title>
        <authorList>
            <person name="Nagy L.G."/>
            <person name="Riley R."/>
            <person name="Tritt A."/>
            <person name="Adam C."/>
            <person name="Daum C."/>
            <person name="Floudas D."/>
            <person name="Sun H."/>
            <person name="Yadav J.S."/>
            <person name="Pangilinan J."/>
            <person name="Larsson K.H."/>
            <person name="Matsuura K."/>
            <person name="Barry K."/>
            <person name="Labutti K."/>
            <person name="Kuo R."/>
            <person name="Ohm R.A."/>
            <person name="Bhattacharya S.S."/>
            <person name="Shirouzu T."/>
            <person name="Yoshinaga Y."/>
            <person name="Martin F.M."/>
            <person name="Grigoriev I.V."/>
            <person name="Hibbett D.S."/>
        </authorList>
    </citation>
    <scope>NUCLEOTIDE SEQUENCE [LARGE SCALE GENOMIC DNA]</scope>
    <source>
        <strain evidence="1 2">L-15889</strain>
    </source>
</reference>
<gene>
    <name evidence="1" type="ORF">DAEQUDRAFT_753793</name>
</gene>
<evidence type="ECO:0000313" key="1">
    <source>
        <dbReference type="EMBL" id="KZT74307.1"/>
    </source>
</evidence>
<dbReference type="STRING" id="1314783.A0A165U2L0"/>
<keyword evidence="2" id="KW-1185">Reference proteome</keyword>
<organism evidence="1 2">
    <name type="scientific">Daedalea quercina L-15889</name>
    <dbReference type="NCBI Taxonomy" id="1314783"/>
    <lineage>
        <taxon>Eukaryota</taxon>
        <taxon>Fungi</taxon>
        <taxon>Dikarya</taxon>
        <taxon>Basidiomycota</taxon>
        <taxon>Agaricomycotina</taxon>
        <taxon>Agaricomycetes</taxon>
        <taxon>Polyporales</taxon>
        <taxon>Fomitopsis</taxon>
    </lineage>
</organism>
<name>A0A165U2L0_9APHY</name>
<sequence>MPLARKPTSTAPLPPNTYPHGDDIRKAYEDCLSLEQHELGWNVLATQLQDTPENIMADLNPKISARVLGWALLLAPSDEGRAALTREIIGCDGDPELLAGLAHLYVYGLIRVFYNPEGPTPSVSATQSPGLSFQQSVQSLEHSLQQPSITAQDIRQLILFRDDHRCVFTGALDLSSASTFAPNLMERRATRVAHIISQSLSENITWTTPAVHAQFGWAQTAGAIVERFGGFSPRDILGENDLHSPTNAFTATTEPHALFDNLDLWLTAAQDEQGGTIPHTYDVSLIDGEELLPRVGIGIKLRITLKATATVGGEVIPPPHPRLIALHAACAEIAHMSGAAEHLNEIFRDADAVSDMTEPNAAYELTRALKALRLVSTTT</sequence>
<dbReference type="Proteomes" id="UP000076727">
    <property type="component" value="Unassembled WGS sequence"/>
</dbReference>
<evidence type="ECO:0000313" key="2">
    <source>
        <dbReference type="Proteomes" id="UP000076727"/>
    </source>
</evidence>
<accession>A0A165U2L0</accession>
<evidence type="ECO:0008006" key="3">
    <source>
        <dbReference type="Google" id="ProtNLM"/>
    </source>
</evidence>